<dbReference type="SUPFAM" id="SSF50630">
    <property type="entry name" value="Acid proteases"/>
    <property type="match status" value="1"/>
</dbReference>
<name>A0A3M7P711_BRAPC</name>
<keyword evidence="1" id="KW-0732">Signal</keyword>
<feature type="chain" id="PRO_5017970678" description="Peptidase A2 domain-containing protein" evidence="1">
    <location>
        <begin position="27"/>
        <end position="251"/>
    </location>
</feature>
<evidence type="ECO:0000313" key="3">
    <source>
        <dbReference type="Proteomes" id="UP000276133"/>
    </source>
</evidence>
<accession>A0A3M7P711</accession>
<organism evidence="2 3">
    <name type="scientific">Brachionus plicatilis</name>
    <name type="common">Marine rotifer</name>
    <name type="synonym">Brachionus muelleri</name>
    <dbReference type="NCBI Taxonomy" id="10195"/>
    <lineage>
        <taxon>Eukaryota</taxon>
        <taxon>Metazoa</taxon>
        <taxon>Spiralia</taxon>
        <taxon>Gnathifera</taxon>
        <taxon>Rotifera</taxon>
        <taxon>Eurotatoria</taxon>
        <taxon>Monogononta</taxon>
        <taxon>Pseudotrocha</taxon>
        <taxon>Ploima</taxon>
        <taxon>Brachionidae</taxon>
        <taxon>Brachionus</taxon>
    </lineage>
</organism>
<dbReference type="AlphaFoldDB" id="A0A3M7P711"/>
<evidence type="ECO:0008006" key="4">
    <source>
        <dbReference type="Google" id="ProtNLM"/>
    </source>
</evidence>
<gene>
    <name evidence="2" type="ORF">BpHYR1_002583</name>
</gene>
<evidence type="ECO:0000256" key="1">
    <source>
        <dbReference type="SAM" id="SignalP"/>
    </source>
</evidence>
<proteinExistence type="predicted"/>
<dbReference type="Gene3D" id="2.40.70.10">
    <property type="entry name" value="Acid Proteases"/>
    <property type="match status" value="1"/>
</dbReference>
<dbReference type="InterPro" id="IPR021109">
    <property type="entry name" value="Peptidase_aspartic_dom_sf"/>
</dbReference>
<protein>
    <recommendedName>
        <fullName evidence="4">Peptidase A2 domain-containing protein</fullName>
    </recommendedName>
</protein>
<reference evidence="2 3" key="1">
    <citation type="journal article" date="2018" name="Sci. Rep.">
        <title>Genomic signatures of local adaptation to the degree of environmental predictability in rotifers.</title>
        <authorList>
            <person name="Franch-Gras L."/>
            <person name="Hahn C."/>
            <person name="Garcia-Roger E.M."/>
            <person name="Carmona M.J."/>
            <person name="Serra M."/>
            <person name="Gomez A."/>
        </authorList>
    </citation>
    <scope>NUCLEOTIDE SEQUENCE [LARGE SCALE GENOMIC DNA]</scope>
    <source>
        <strain evidence="2">HYR1</strain>
    </source>
</reference>
<feature type="signal peptide" evidence="1">
    <location>
        <begin position="1"/>
        <end position="26"/>
    </location>
</feature>
<dbReference type="Pfam" id="PF08284">
    <property type="entry name" value="RVP_2"/>
    <property type="match status" value="1"/>
</dbReference>
<comment type="caution">
    <text evidence="2">The sequence shown here is derived from an EMBL/GenBank/DDBJ whole genome shotgun (WGS) entry which is preliminary data.</text>
</comment>
<sequence>MYILLKLADFFLFYSLMAHPASVAEAEAVDASQIDCLLDADENETSYEESPVSTIECSGINHVQEIRQVPELMKGKAHIGKNDLEVRVIFDTGAKRSVIPEDLIHGHKLPISHKLIRAVVANNQVHRTNLTEKLRLIFNGLVSELKFIILSRESIFFGMDWFVANNASIDPARRKIYFRPRRYIDVYDDFSEDEEFIVNQADIEDENFDEDFEAWDFRQNESVKFQKFDEENEKQNTDVLKFLTTIYQFSL</sequence>
<dbReference type="OrthoDB" id="105920at2759"/>
<dbReference type="Proteomes" id="UP000276133">
    <property type="component" value="Unassembled WGS sequence"/>
</dbReference>
<evidence type="ECO:0000313" key="2">
    <source>
        <dbReference type="EMBL" id="RMZ94803.1"/>
    </source>
</evidence>
<keyword evidence="3" id="KW-1185">Reference proteome</keyword>
<dbReference type="EMBL" id="REGN01012795">
    <property type="protein sequence ID" value="RMZ94803.1"/>
    <property type="molecule type" value="Genomic_DNA"/>
</dbReference>